<dbReference type="PANTHER" id="PTHR30042:SF2">
    <property type="entry name" value="POTASSIUM-TRANSPORTING ATPASE KDPC SUBUNIT"/>
    <property type="match status" value="1"/>
</dbReference>
<reference evidence="13" key="1">
    <citation type="submission" date="2016-09" db="EMBL/GenBank/DDBJ databases">
        <authorList>
            <person name="Gulvik C.A."/>
        </authorList>
    </citation>
    <scope>NUCLEOTIDE SEQUENCE [LARGE SCALE GENOMIC DNA]</scope>
    <source>
        <strain evidence="13">LMG 26306</strain>
    </source>
</reference>
<evidence type="ECO:0000256" key="9">
    <source>
        <dbReference type="ARBA" id="ARBA00023065"/>
    </source>
</evidence>
<evidence type="ECO:0000256" key="7">
    <source>
        <dbReference type="ARBA" id="ARBA00022958"/>
    </source>
</evidence>
<evidence type="ECO:0000256" key="11">
    <source>
        <dbReference type="HAMAP-Rule" id="MF_00276"/>
    </source>
</evidence>
<evidence type="ECO:0000313" key="13">
    <source>
        <dbReference type="Proteomes" id="UP000094764"/>
    </source>
</evidence>
<dbReference type="Pfam" id="PF02669">
    <property type="entry name" value="KdpC"/>
    <property type="match status" value="1"/>
</dbReference>
<dbReference type="EMBL" id="MIKB01000015">
    <property type="protein sequence ID" value="OEG15466.1"/>
    <property type="molecule type" value="Genomic_DNA"/>
</dbReference>
<keyword evidence="9 11" id="KW-0406">Ion transport</keyword>
<evidence type="ECO:0000256" key="5">
    <source>
        <dbReference type="ARBA" id="ARBA00022741"/>
    </source>
</evidence>
<dbReference type="AlphaFoldDB" id="A0A1E5GS03"/>
<dbReference type="Proteomes" id="UP000094764">
    <property type="component" value="Unassembled WGS sequence"/>
</dbReference>
<gene>
    <name evidence="11" type="primary">kdpC</name>
    <name evidence="12" type="ORF">BCR23_08330</name>
</gene>
<dbReference type="GO" id="GO:0008556">
    <property type="term" value="F:P-type potassium transmembrane transporter activity"/>
    <property type="evidence" value="ECO:0007669"/>
    <property type="project" value="InterPro"/>
</dbReference>
<dbReference type="GO" id="GO:0005886">
    <property type="term" value="C:plasma membrane"/>
    <property type="evidence" value="ECO:0007669"/>
    <property type="project" value="UniProtKB-SubCell"/>
</dbReference>
<evidence type="ECO:0000256" key="4">
    <source>
        <dbReference type="ARBA" id="ARBA00022692"/>
    </source>
</evidence>
<dbReference type="PIRSF" id="PIRSF001296">
    <property type="entry name" value="K_ATPase_KdpC"/>
    <property type="match status" value="1"/>
</dbReference>
<comment type="subunit">
    <text evidence="11">The system is composed of three essential subunits: KdpA, KdpB and KdpC.</text>
</comment>
<name>A0A1E5GS03_9ENTE</name>
<feature type="transmembrane region" description="Helical" evidence="11">
    <location>
        <begin position="12"/>
        <end position="35"/>
    </location>
</feature>
<protein>
    <recommendedName>
        <fullName evidence="11">Potassium-transporting ATPase KdpC subunit</fullName>
    </recommendedName>
    <alternativeName>
        <fullName evidence="11">ATP phosphohydrolase [potassium-transporting] C chain</fullName>
    </alternativeName>
    <alternativeName>
        <fullName evidence="11">Potassium-binding and translocating subunit C</fullName>
    </alternativeName>
    <alternativeName>
        <fullName evidence="11">Potassium-translocating ATPase C chain</fullName>
    </alternativeName>
</protein>
<keyword evidence="7 11" id="KW-0630">Potassium</keyword>
<keyword evidence="10 11" id="KW-0472">Membrane</keyword>
<comment type="function">
    <text evidence="11">Part of the high-affinity ATP-driven potassium transport (or Kdp) system, which catalyzes the hydrolysis of ATP coupled with the electrogenic transport of potassium into the cytoplasm. This subunit acts as a catalytic chaperone that increases the ATP-binding affinity of the ATP-hydrolyzing subunit KdpB by the formation of a transient KdpB/KdpC/ATP ternary complex.</text>
</comment>
<dbReference type="GO" id="GO:0005524">
    <property type="term" value="F:ATP binding"/>
    <property type="evidence" value="ECO:0007669"/>
    <property type="project" value="UniProtKB-UniRule"/>
</dbReference>
<keyword evidence="5 11" id="KW-0547">Nucleotide-binding</keyword>
<keyword evidence="3 11" id="KW-0633">Potassium transport</keyword>
<keyword evidence="4 11" id="KW-0812">Transmembrane</keyword>
<accession>A0A1E5GS03</accession>
<keyword evidence="8 11" id="KW-1133">Transmembrane helix</keyword>
<sequence>MKKIMIASLKSILIFTILCGVVYTVVVTAVGQIAFSAQANGSLVKKQEGGKTVVVGSKLIGQNFEGEKYLHGRPNEVSQLSPVSKEQEKRVKQRVEKIDGTDIPIDLVTASASGVDPEISVESALFQSERIATARNMKKDDVHAIIKQNITGIKIGTLNSQHVNVLGVNRMLDESE</sequence>
<comment type="subcellular location">
    <subcellularLocation>
        <location evidence="11">Cell membrane</location>
        <topology evidence="11">Single-pass membrane protein</topology>
    </subcellularLocation>
</comment>
<dbReference type="HAMAP" id="MF_00276">
    <property type="entry name" value="KdpC"/>
    <property type="match status" value="1"/>
</dbReference>
<evidence type="ECO:0000256" key="3">
    <source>
        <dbReference type="ARBA" id="ARBA00022538"/>
    </source>
</evidence>
<keyword evidence="13" id="KW-1185">Reference proteome</keyword>
<dbReference type="OrthoDB" id="9809491at2"/>
<keyword evidence="1 11" id="KW-0813">Transport</keyword>
<evidence type="ECO:0000256" key="8">
    <source>
        <dbReference type="ARBA" id="ARBA00022989"/>
    </source>
</evidence>
<keyword evidence="6 11" id="KW-0067">ATP-binding</keyword>
<dbReference type="STRING" id="903983.BCR23_08330"/>
<keyword evidence="2 11" id="KW-1003">Cell membrane</keyword>
<evidence type="ECO:0000313" key="12">
    <source>
        <dbReference type="EMBL" id="OEG15466.1"/>
    </source>
</evidence>
<proteinExistence type="inferred from homology"/>
<evidence type="ECO:0000256" key="1">
    <source>
        <dbReference type="ARBA" id="ARBA00022448"/>
    </source>
</evidence>
<comment type="similarity">
    <text evidence="11">Belongs to the KdpC family.</text>
</comment>
<comment type="caution">
    <text evidence="12">The sequence shown here is derived from an EMBL/GenBank/DDBJ whole genome shotgun (WGS) entry which is preliminary data.</text>
</comment>
<dbReference type="InterPro" id="IPR003820">
    <property type="entry name" value="KdpC"/>
</dbReference>
<dbReference type="PANTHER" id="PTHR30042">
    <property type="entry name" value="POTASSIUM-TRANSPORTING ATPASE C CHAIN"/>
    <property type="match status" value="1"/>
</dbReference>
<evidence type="ECO:0000256" key="10">
    <source>
        <dbReference type="ARBA" id="ARBA00023136"/>
    </source>
</evidence>
<organism evidence="12 13">
    <name type="scientific">Enterococcus quebecensis</name>
    <dbReference type="NCBI Taxonomy" id="903983"/>
    <lineage>
        <taxon>Bacteria</taxon>
        <taxon>Bacillati</taxon>
        <taxon>Bacillota</taxon>
        <taxon>Bacilli</taxon>
        <taxon>Lactobacillales</taxon>
        <taxon>Enterococcaceae</taxon>
        <taxon>Enterococcus</taxon>
    </lineage>
</organism>
<dbReference type="PATRIC" id="fig|903983.4.peg.390"/>
<evidence type="ECO:0000256" key="2">
    <source>
        <dbReference type="ARBA" id="ARBA00022475"/>
    </source>
</evidence>
<evidence type="ECO:0000256" key="6">
    <source>
        <dbReference type="ARBA" id="ARBA00022840"/>
    </source>
</evidence>
<dbReference type="RefSeq" id="WP_069635350.1">
    <property type="nucleotide sequence ID" value="NZ_JXKZ01000010.1"/>
</dbReference>